<evidence type="ECO:0000313" key="2">
    <source>
        <dbReference type="EMBL" id="WVW86377.1"/>
    </source>
</evidence>
<name>A0AAJ8KFH1_9TREE</name>
<evidence type="ECO:0000256" key="1">
    <source>
        <dbReference type="SAM" id="MobiDB-lite"/>
    </source>
</evidence>
<dbReference type="RefSeq" id="XP_065726741.1">
    <property type="nucleotide sequence ID" value="XM_065870669.1"/>
</dbReference>
<dbReference type="AlphaFoldDB" id="A0AAJ8KFH1"/>
<gene>
    <name evidence="2" type="ORF">I302_108423</name>
</gene>
<protein>
    <submittedName>
        <fullName evidence="2">Uncharacterized protein</fullName>
    </submittedName>
</protein>
<dbReference type="GeneID" id="90824468"/>
<accession>A0AAJ8KFH1</accession>
<sequence length="81" mass="8770">MSESTSTVPASSSWADLDDEEEDGKMSFKGLNPSANSFNPSSSSSSSSNTQQQQQQQTSARRTISPYHFKSQPLPLLPLSC</sequence>
<reference evidence="2" key="2">
    <citation type="submission" date="2024-02" db="EMBL/GenBank/DDBJ databases">
        <title>Comparative genomics of Cryptococcus and Kwoniella reveals pathogenesis evolution and contrasting modes of karyotype evolution via chromosome fusion or intercentromeric recombination.</title>
        <authorList>
            <person name="Coelho M.A."/>
            <person name="David-Palma M."/>
            <person name="Shea T."/>
            <person name="Bowers K."/>
            <person name="McGinley-Smith S."/>
            <person name="Mohammad A.W."/>
            <person name="Gnirke A."/>
            <person name="Yurkov A.M."/>
            <person name="Nowrousian M."/>
            <person name="Sun S."/>
            <person name="Cuomo C.A."/>
            <person name="Heitman J."/>
        </authorList>
    </citation>
    <scope>NUCLEOTIDE SEQUENCE</scope>
    <source>
        <strain evidence="2">CBS 10118</strain>
    </source>
</reference>
<proteinExistence type="predicted"/>
<feature type="region of interest" description="Disordered" evidence="1">
    <location>
        <begin position="1"/>
        <end position="81"/>
    </location>
</feature>
<feature type="compositionally biased region" description="Low complexity" evidence="1">
    <location>
        <begin position="32"/>
        <end position="60"/>
    </location>
</feature>
<dbReference type="KEGG" id="kbi:90824468"/>
<keyword evidence="3" id="KW-1185">Reference proteome</keyword>
<evidence type="ECO:0000313" key="3">
    <source>
        <dbReference type="Proteomes" id="UP000092730"/>
    </source>
</evidence>
<reference evidence="2" key="1">
    <citation type="submission" date="2013-07" db="EMBL/GenBank/DDBJ databases">
        <authorList>
            <consortium name="The Broad Institute Genome Sequencing Platform"/>
            <person name="Cuomo C."/>
            <person name="Litvintseva A."/>
            <person name="Chen Y."/>
            <person name="Heitman J."/>
            <person name="Sun S."/>
            <person name="Springer D."/>
            <person name="Dromer F."/>
            <person name="Young S.K."/>
            <person name="Zeng Q."/>
            <person name="Gargeya S."/>
            <person name="Fitzgerald M."/>
            <person name="Abouelleil A."/>
            <person name="Alvarado L."/>
            <person name="Berlin A.M."/>
            <person name="Chapman S.B."/>
            <person name="Dewar J."/>
            <person name="Goldberg J."/>
            <person name="Griggs A."/>
            <person name="Gujja S."/>
            <person name="Hansen M."/>
            <person name="Howarth C."/>
            <person name="Imamovic A."/>
            <person name="Larimer J."/>
            <person name="McCowan C."/>
            <person name="Murphy C."/>
            <person name="Pearson M."/>
            <person name="Priest M."/>
            <person name="Roberts A."/>
            <person name="Saif S."/>
            <person name="Shea T."/>
            <person name="Sykes S."/>
            <person name="Wortman J."/>
            <person name="Nusbaum C."/>
            <person name="Birren B."/>
        </authorList>
    </citation>
    <scope>NUCLEOTIDE SEQUENCE</scope>
    <source>
        <strain evidence="2">CBS 10118</strain>
    </source>
</reference>
<feature type="compositionally biased region" description="Low complexity" evidence="1">
    <location>
        <begin position="1"/>
        <end position="13"/>
    </location>
</feature>
<dbReference type="Proteomes" id="UP000092730">
    <property type="component" value="Chromosome 7"/>
</dbReference>
<organism evidence="2 3">
    <name type="scientific">Kwoniella bestiolae CBS 10118</name>
    <dbReference type="NCBI Taxonomy" id="1296100"/>
    <lineage>
        <taxon>Eukaryota</taxon>
        <taxon>Fungi</taxon>
        <taxon>Dikarya</taxon>
        <taxon>Basidiomycota</taxon>
        <taxon>Agaricomycotina</taxon>
        <taxon>Tremellomycetes</taxon>
        <taxon>Tremellales</taxon>
        <taxon>Cryptococcaceae</taxon>
        <taxon>Kwoniella</taxon>
    </lineage>
</organism>
<dbReference type="EMBL" id="CP144547">
    <property type="protein sequence ID" value="WVW86377.1"/>
    <property type="molecule type" value="Genomic_DNA"/>
</dbReference>